<evidence type="ECO:0000313" key="3">
    <source>
        <dbReference type="Proteomes" id="UP001055102"/>
    </source>
</evidence>
<proteinExistence type="predicted"/>
<evidence type="ECO:0000313" key="2">
    <source>
        <dbReference type="EMBL" id="GJE05938.1"/>
    </source>
</evidence>
<keyword evidence="3" id="KW-1185">Reference proteome</keyword>
<reference evidence="2" key="2">
    <citation type="submission" date="2021-08" db="EMBL/GenBank/DDBJ databases">
        <authorList>
            <person name="Tani A."/>
            <person name="Ola A."/>
            <person name="Ogura Y."/>
            <person name="Katsura K."/>
            <person name="Hayashi T."/>
        </authorList>
    </citation>
    <scope>NUCLEOTIDE SEQUENCE</scope>
    <source>
        <strain evidence="2">LMG 23639</strain>
    </source>
</reference>
<evidence type="ECO:0000256" key="1">
    <source>
        <dbReference type="SAM" id="MobiDB-lite"/>
    </source>
</evidence>
<dbReference type="RefSeq" id="WP_238274601.1">
    <property type="nucleotide sequence ID" value="NZ_BPQR01000020.1"/>
</dbReference>
<accession>A0ABQ4SU14</accession>
<dbReference type="EMBL" id="BPQR01000020">
    <property type="protein sequence ID" value="GJE05938.1"/>
    <property type="molecule type" value="Genomic_DNA"/>
</dbReference>
<gene>
    <name evidence="2" type="ORF">AOPFMNJM_1244</name>
</gene>
<dbReference type="Proteomes" id="UP001055102">
    <property type="component" value="Unassembled WGS sequence"/>
</dbReference>
<reference evidence="2" key="1">
    <citation type="journal article" date="2021" name="Front. Microbiol.">
        <title>Comprehensive Comparative Genomics and Phenotyping of Methylobacterium Species.</title>
        <authorList>
            <person name="Alessa O."/>
            <person name="Ogura Y."/>
            <person name="Fujitani Y."/>
            <person name="Takami H."/>
            <person name="Hayashi T."/>
            <person name="Sahin N."/>
            <person name="Tani A."/>
        </authorList>
    </citation>
    <scope>NUCLEOTIDE SEQUENCE</scope>
    <source>
        <strain evidence="2">LMG 23639</strain>
    </source>
</reference>
<organism evidence="2 3">
    <name type="scientific">Methylobacterium jeotgali</name>
    <dbReference type="NCBI Taxonomy" id="381630"/>
    <lineage>
        <taxon>Bacteria</taxon>
        <taxon>Pseudomonadati</taxon>
        <taxon>Pseudomonadota</taxon>
        <taxon>Alphaproteobacteria</taxon>
        <taxon>Hyphomicrobiales</taxon>
        <taxon>Methylobacteriaceae</taxon>
        <taxon>Methylobacterium</taxon>
    </lineage>
</organism>
<dbReference type="Gene3D" id="3.30.160.170">
    <property type="entry name" value="FlaG-like"/>
    <property type="match status" value="1"/>
</dbReference>
<sequence>MSEITGIRPVERAVSSLPVEPVAAPAPRNASPRDHAKAAEQPLEPAVTVDLGESARAAERASLDYRTQFIRDQDTRQMVYQVVDPGSGDVVVQLPTATVLKARAYAEATAARAAPVKGEVKQPVDRIA</sequence>
<feature type="region of interest" description="Disordered" evidence="1">
    <location>
        <begin position="15"/>
        <end position="45"/>
    </location>
</feature>
<protein>
    <recommendedName>
        <fullName evidence="4">Flagellar protein FlaG</fullName>
    </recommendedName>
</protein>
<dbReference type="SUPFAM" id="SSF160214">
    <property type="entry name" value="FlaG-like"/>
    <property type="match status" value="1"/>
</dbReference>
<name>A0ABQ4SU14_9HYPH</name>
<comment type="caution">
    <text evidence="2">The sequence shown here is derived from an EMBL/GenBank/DDBJ whole genome shotgun (WGS) entry which is preliminary data.</text>
</comment>
<dbReference type="InterPro" id="IPR035924">
    <property type="entry name" value="FlaG-like_sf"/>
</dbReference>
<evidence type="ECO:0008006" key="4">
    <source>
        <dbReference type="Google" id="ProtNLM"/>
    </source>
</evidence>